<dbReference type="AlphaFoldDB" id="A0A4R6U8M6"/>
<dbReference type="SUPFAM" id="SSF53822">
    <property type="entry name" value="Periplasmic binding protein-like I"/>
    <property type="match status" value="1"/>
</dbReference>
<dbReference type="PANTHER" id="PTHR30146:SF150">
    <property type="entry name" value="ARABINOSE METABOLISM TRANSCRIPTIONAL REPRESSOR"/>
    <property type="match status" value="1"/>
</dbReference>
<evidence type="ECO:0000256" key="3">
    <source>
        <dbReference type="ARBA" id="ARBA00023163"/>
    </source>
</evidence>
<sequence>MTAKYIIVKETIRGWIVEGTVHPKEKIASENELMITFAVSRHTIRQALGELVSEGWLYREHGVGSFVADRQRKDQNMDSKLIGVVTTYLSDYIFPSIIRGIEATLSNAGYTLLLASTNNNPDAEQQCLRTFLEKQVAGVIIEPTKSSLPNPNLREYLALAHHRIPYVMINAGYEELSPISLTLDDTKAGQVACQHLLDLGHTSIMGFFKTDDRQGLKRMNGFLKALQEKDIAPKPEWCVTYTSETKTSVPTEVLQAALRQRERPTAIVCYNDELALMLLHTIRRAGMKVPEQLSIIGCDDSHLCTASEIALTSVAHPKSQMGEDAAKLIVTMIESRERRAASHKYEPLLIERQSTAPPER</sequence>
<evidence type="ECO:0000313" key="5">
    <source>
        <dbReference type="EMBL" id="TDQ42751.1"/>
    </source>
</evidence>
<dbReference type="EMBL" id="SNYJ01000001">
    <property type="protein sequence ID" value="TDQ42751.1"/>
    <property type="molecule type" value="Genomic_DNA"/>
</dbReference>
<dbReference type="InterPro" id="IPR000524">
    <property type="entry name" value="Tscrpt_reg_HTH_GntR"/>
</dbReference>
<dbReference type="GO" id="GO:0000976">
    <property type="term" value="F:transcription cis-regulatory region binding"/>
    <property type="evidence" value="ECO:0007669"/>
    <property type="project" value="TreeGrafter"/>
</dbReference>
<protein>
    <submittedName>
        <fullName evidence="5">GntR family transcriptional regulator</fullName>
    </submittedName>
</protein>
<keyword evidence="6" id="KW-1185">Reference proteome</keyword>
<organism evidence="5 6">
    <name type="scientific">Aureibacillus halotolerans</name>
    <dbReference type="NCBI Taxonomy" id="1508390"/>
    <lineage>
        <taxon>Bacteria</taxon>
        <taxon>Bacillati</taxon>
        <taxon>Bacillota</taxon>
        <taxon>Bacilli</taxon>
        <taxon>Bacillales</taxon>
        <taxon>Bacillaceae</taxon>
        <taxon>Aureibacillus</taxon>
    </lineage>
</organism>
<evidence type="ECO:0000256" key="1">
    <source>
        <dbReference type="ARBA" id="ARBA00023015"/>
    </source>
</evidence>
<dbReference type="InterPro" id="IPR033532">
    <property type="entry name" value="AraR_ligand_bind_dom"/>
</dbReference>
<dbReference type="InterPro" id="IPR028082">
    <property type="entry name" value="Peripla_BP_I"/>
</dbReference>
<dbReference type="CDD" id="cd07377">
    <property type="entry name" value="WHTH_GntR"/>
    <property type="match status" value="1"/>
</dbReference>
<keyword evidence="1" id="KW-0805">Transcription regulation</keyword>
<feature type="domain" description="HTH gntR-type" evidence="4">
    <location>
        <begin position="2"/>
        <end position="70"/>
    </location>
</feature>
<dbReference type="OrthoDB" id="9813468at2"/>
<keyword evidence="3" id="KW-0804">Transcription</keyword>
<dbReference type="Pfam" id="PF13377">
    <property type="entry name" value="Peripla_BP_3"/>
    <property type="match status" value="1"/>
</dbReference>
<proteinExistence type="predicted"/>
<dbReference type="PANTHER" id="PTHR30146">
    <property type="entry name" value="LACI-RELATED TRANSCRIPTIONAL REPRESSOR"/>
    <property type="match status" value="1"/>
</dbReference>
<dbReference type="CDD" id="cd01541">
    <property type="entry name" value="PBP1_AraR"/>
    <property type="match status" value="1"/>
</dbReference>
<dbReference type="Pfam" id="PF00392">
    <property type="entry name" value="GntR"/>
    <property type="match status" value="1"/>
</dbReference>
<keyword evidence="2" id="KW-0238">DNA-binding</keyword>
<evidence type="ECO:0000256" key="2">
    <source>
        <dbReference type="ARBA" id="ARBA00023125"/>
    </source>
</evidence>
<dbReference type="Proteomes" id="UP000295632">
    <property type="component" value="Unassembled WGS sequence"/>
</dbReference>
<dbReference type="PROSITE" id="PS50949">
    <property type="entry name" value="HTH_GNTR"/>
    <property type="match status" value="1"/>
</dbReference>
<dbReference type="InterPro" id="IPR036390">
    <property type="entry name" value="WH_DNA-bd_sf"/>
</dbReference>
<dbReference type="SMART" id="SM00345">
    <property type="entry name" value="HTH_GNTR"/>
    <property type="match status" value="1"/>
</dbReference>
<reference evidence="5 6" key="1">
    <citation type="submission" date="2019-03" db="EMBL/GenBank/DDBJ databases">
        <title>Genomic Encyclopedia of Type Strains, Phase IV (KMG-IV): sequencing the most valuable type-strain genomes for metagenomic binning, comparative biology and taxonomic classification.</title>
        <authorList>
            <person name="Goeker M."/>
        </authorList>
    </citation>
    <scope>NUCLEOTIDE SEQUENCE [LARGE SCALE GENOMIC DNA]</scope>
    <source>
        <strain evidence="5 6">DSM 28697</strain>
    </source>
</reference>
<dbReference type="RefSeq" id="WP_133578587.1">
    <property type="nucleotide sequence ID" value="NZ_SNYJ01000001.1"/>
</dbReference>
<evidence type="ECO:0000259" key="4">
    <source>
        <dbReference type="PROSITE" id="PS50949"/>
    </source>
</evidence>
<dbReference type="GO" id="GO:0003700">
    <property type="term" value="F:DNA-binding transcription factor activity"/>
    <property type="evidence" value="ECO:0007669"/>
    <property type="project" value="InterPro"/>
</dbReference>
<dbReference type="InterPro" id="IPR046335">
    <property type="entry name" value="LacI/GalR-like_sensor"/>
</dbReference>
<dbReference type="SUPFAM" id="SSF46785">
    <property type="entry name" value="Winged helix' DNA-binding domain"/>
    <property type="match status" value="1"/>
</dbReference>
<evidence type="ECO:0000313" key="6">
    <source>
        <dbReference type="Proteomes" id="UP000295632"/>
    </source>
</evidence>
<comment type="caution">
    <text evidence="5">The sequence shown here is derived from an EMBL/GenBank/DDBJ whole genome shotgun (WGS) entry which is preliminary data.</text>
</comment>
<name>A0A4R6U8M6_9BACI</name>
<dbReference type="PRINTS" id="PR00035">
    <property type="entry name" value="HTHGNTR"/>
</dbReference>
<dbReference type="Gene3D" id="3.40.50.2300">
    <property type="match status" value="2"/>
</dbReference>
<accession>A0A4R6U8M6</accession>
<gene>
    <name evidence="5" type="ORF">EV213_101180</name>
</gene>
<dbReference type="InterPro" id="IPR036388">
    <property type="entry name" value="WH-like_DNA-bd_sf"/>
</dbReference>
<dbReference type="Gene3D" id="1.10.10.10">
    <property type="entry name" value="Winged helix-like DNA-binding domain superfamily/Winged helix DNA-binding domain"/>
    <property type="match status" value="1"/>
</dbReference>